<comment type="caution">
    <text evidence="2">The sequence shown here is derived from an EMBL/GenBank/DDBJ whole genome shotgun (WGS) entry which is preliminary data.</text>
</comment>
<reference evidence="2" key="2">
    <citation type="submission" date="2023-06" db="EMBL/GenBank/DDBJ databases">
        <authorList>
            <person name="Ma L."/>
            <person name="Liu K.-W."/>
            <person name="Li Z."/>
            <person name="Hsiao Y.-Y."/>
            <person name="Qi Y."/>
            <person name="Fu T."/>
            <person name="Tang G."/>
            <person name="Zhang D."/>
            <person name="Sun W.-H."/>
            <person name="Liu D.-K."/>
            <person name="Li Y."/>
            <person name="Chen G.-Z."/>
            <person name="Liu X.-D."/>
            <person name="Liao X.-Y."/>
            <person name="Jiang Y.-T."/>
            <person name="Yu X."/>
            <person name="Hao Y."/>
            <person name="Huang J."/>
            <person name="Zhao X.-W."/>
            <person name="Ke S."/>
            <person name="Chen Y.-Y."/>
            <person name="Wu W.-L."/>
            <person name="Hsu J.-L."/>
            <person name="Lin Y.-F."/>
            <person name="Huang M.-D."/>
            <person name="Li C.-Y."/>
            <person name="Huang L."/>
            <person name="Wang Z.-W."/>
            <person name="Zhao X."/>
            <person name="Zhong W.-Y."/>
            <person name="Peng D.-H."/>
            <person name="Ahmad S."/>
            <person name="Lan S."/>
            <person name="Zhang J.-S."/>
            <person name="Tsai W.-C."/>
            <person name="Van De Peer Y."/>
            <person name="Liu Z.-J."/>
        </authorList>
    </citation>
    <scope>NUCLEOTIDE SEQUENCE</scope>
    <source>
        <strain evidence="2">SCP</strain>
        <tissue evidence="2">Leaves</tissue>
    </source>
</reference>
<dbReference type="Proteomes" id="UP001179952">
    <property type="component" value="Unassembled WGS sequence"/>
</dbReference>
<feature type="region of interest" description="Disordered" evidence="1">
    <location>
        <begin position="1"/>
        <end position="53"/>
    </location>
</feature>
<feature type="compositionally biased region" description="Basic and acidic residues" evidence="1">
    <location>
        <begin position="1"/>
        <end position="12"/>
    </location>
</feature>
<evidence type="ECO:0000313" key="2">
    <source>
        <dbReference type="EMBL" id="KAK1260744.1"/>
    </source>
</evidence>
<feature type="compositionally biased region" description="Basic and acidic residues" evidence="1">
    <location>
        <begin position="39"/>
        <end position="51"/>
    </location>
</feature>
<gene>
    <name evidence="2" type="ORF">QJS04_geneDACA013359</name>
</gene>
<evidence type="ECO:0000256" key="1">
    <source>
        <dbReference type="SAM" id="MobiDB-lite"/>
    </source>
</evidence>
<proteinExistence type="predicted"/>
<evidence type="ECO:0000313" key="3">
    <source>
        <dbReference type="Proteomes" id="UP001179952"/>
    </source>
</evidence>
<dbReference type="EMBL" id="JAUJYN010000011">
    <property type="protein sequence ID" value="KAK1260744.1"/>
    <property type="molecule type" value="Genomic_DNA"/>
</dbReference>
<name>A0AAV9A993_ACOGR</name>
<keyword evidence="3" id="KW-1185">Reference proteome</keyword>
<organism evidence="2 3">
    <name type="scientific">Acorus gramineus</name>
    <name type="common">Dwarf sweet flag</name>
    <dbReference type="NCBI Taxonomy" id="55184"/>
    <lineage>
        <taxon>Eukaryota</taxon>
        <taxon>Viridiplantae</taxon>
        <taxon>Streptophyta</taxon>
        <taxon>Embryophyta</taxon>
        <taxon>Tracheophyta</taxon>
        <taxon>Spermatophyta</taxon>
        <taxon>Magnoliopsida</taxon>
        <taxon>Liliopsida</taxon>
        <taxon>Acoraceae</taxon>
        <taxon>Acorus</taxon>
    </lineage>
</organism>
<reference evidence="2" key="1">
    <citation type="journal article" date="2023" name="Nat. Commun.">
        <title>Diploid and tetraploid genomes of Acorus and the evolution of monocots.</title>
        <authorList>
            <person name="Ma L."/>
            <person name="Liu K.W."/>
            <person name="Li Z."/>
            <person name="Hsiao Y.Y."/>
            <person name="Qi Y."/>
            <person name="Fu T."/>
            <person name="Tang G.D."/>
            <person name="Zhang D."/>
            <person name="Sun W.H."/>
            <person name="Liu D.K."/>
            <person name="Li Y."/>
            <person name="Chen G.Z."/>
            <person name="Liu X.D."/>
            <person name="Liao X.Y."/>
            <person name="Jiang Y.T."/>
            <person name="Yu X."/>
            <person name="Hao Y."/>
            <person name="Huang J."/>
            <person name="Zhao X.W."/>
            <person name="Ke S."/>
            <person name="Chen Y.Y."/>
            <person name="Wu W.L."/>
            <person name="Hsu J.L."/>
            <person name="Lin Y.F."/>
            <person name="Huang M.D."/>
            <person name="Li C.Y."/>
            <person name="Huang L."/>
            <person name="Wang Z.W."/>
            <person name="Zhao X."/>
            <person name="Zhong W.Y."/>
            <person name="Peng D.H."/>
            <person name="Ahmad S."/>
            <person name="Lan S."/>
            <person name="Zhang J.S."/>
            <person name="Tsai W.C."/>
            <person name="Van de Peer Y."/>
            <person name="Liu Z.J."/>
        </authorList>
    </citation>
    <scope>NUCLEOTIDE SEQUENCE</scope>
    <source>
        <strain evidence="2">SCP</strain>
    </source>
</reference>
<sequence>MASSKTSKELKNGAKQSKSTLEKNPEETSQNETTHNRRLHVEPSNKRRLGEEPSVLITYRNPKKIFLGFPTTLVKAVALL</sequence>
<accession>A0AAV9A993</accession>
<dbReference type="AlphaFoldDB" id="A0AAV9A993"/>
<protein>
    <submittedName>
        <fullName evidence="2">Uncharacterized protein</fullName>
    </submittedName>
</protein>